<sequence>MKCTLLVLHNYLISQCKNTKYCFKILTIF</sequence>
<reference evidence="1" key="1">
    <citation type="journal article" date="2021" name="Proc. Natl. Acad. Sci. U.S.A.">
        <title>A Catalog of Tens of Thousands of Viruses from Human Metagenomes Reveals Hidden Associations with Chronic Diseases.</title>
        <authorList>
            <person name="Tisza M.J."/>
            <person name="Buck C.B."/>
        </authorList>
    </citation>
    <scope>NUCLEOTIDE SEQUENCE</scope>
    <source>
        <strain evidence="1">Ct6DP12</strain>
    </source>
</reference>
<organism evidence="1">
    <name type="scientific">Siphoviridae sp. ct6DP12</name>
    <dbReference type="NCBI Taxonomy" id="2827782"/>
    <lineage>
        <taxon>Viruses</taxon>
        <taxon>Duplodnaviria</taxon>
        <taxon>Heunggongvirae</taxon>
        <taxon>Uroviricota</taxon>
        <taxon>Caudoviricetes</taxon>
    </lineage>
</organism>
<accession>A0A8S5SA16</accession>
<evidence type="ECO:0000313" key="1">
    <source>
        <dbReference type="EMBL" id="DAF47801.1"/>
    </source>
</evidence>
<protein>
    <submittedName>
        <fullName evidence="1">Uncharacterized protein</fullName>
    </submittedName>
</protein>
<name>A0A8S5SA16_9CAUD</name>
<proteinExistence type="predicted"/>
<dbReference type="EMBL" id="BK032559">
    <property type="protein sequence ID" value="DAF47801.1"/>
    <property type="molecule type" value="Genomic_DNA"/>
</dbReference>